<dbReference type="PhylomeDB" id="B4LB72"/>
<keyword evidence="2" id="KW-0645">Protease</keyword>
<dbReference type="PANTHER" id="PTHR24276">
    <property type="entry name" value="POLYSERASE-RELATED"/>
    <property type="match status" value="1"/>
</dbReference>
<dbReference type="InterPro" id="IPR018114">
    <property type="entry name" value="TRYPSIN_HIS"/>
</dbReference>
<evidence type="ECO:0000256" key="3">
    <source>
        <dbReference type="ARBA" id="ARBA00022729"/>
    </source>
</evidence>
<dbReference type="PANTHER" id="PTHR24276:SF94">
    <property type="entry name" value="AT20289P-RELATED"/>
    <property type="match status" value="1"/>
</dbReference>
<feature type="domain" description="Peptidase S1" evidence="9">
    <location>
        <begin position="49"/>
        <end position="277"/>
    </location>
</feature>
<gene>
    <name evidence="10" type="primary">Dvir\GJ12587</name>
    <name evidence="10" type="ORF">Dvir_GJ12587</name>
</gene>
<protein>
    <recommendedName>
        <fullName evidence="9">Peptidase S1 domain-containing protein</fullName>
    </recommendedName>
</protein>
<dbReference type="Gene3D" id="2.40.10.10">
    <property type="entry name" value="Trypsin-like serine proteases"/>
    <property type="match status" value="1"/>
</dbReference>
<dbReference type="OrthoDB" id="10051896at2759"/>
<dbReference type="PROSITE" id="PS00134">
    <property type="entry name" value="TRYPSIN_HIS"/>
    <property type="match status" value="1"/>
</dbReference>
<dbReference type="Proteomes" id="UP000008792">
    <property type="component" value="Unassembled WGS sequence"/>
</dbReference>
<name>B4LB72_DROVI</name>
<dbReference type="InterPro" id="IPR009003">
    <property type="entry name" value="Peptidase_S1_PA"/>
</dbReference>
<proteinExistence type="inferred from homology"/>
<accession>B4LB72</accession>
<dbReference type="AlphaFoldDB" id="B4LB72"/>
<dbReference type="InterPro" id="IPR050430">
    <property type="entry name" value="Peptidase_S1"/>
</dbReference>
<dbReference type="KEGG" id="dvi:6624102"/>
<dbReference type="InterPro" id="IPR001254">
    <property type="entry name" value="Trypsin_dom"/>
</dbReference>
<reference evidence="10 11" key="1">
    <citation type="journal article" date="2007" name="Nature">
        <title>Evolution of genes and genomes on the Drosophila phylogeny.</title>
        <authorList>
            <consortium name="Drosophila 12 Genomes Consortium"/>
            <person name="Clark A.G."/>
            <person name="Eisen M.B."/>
            <person name="Smith D.R."/>
            <person name="Bergman C.M."/>
            <person name="Oliver B."/>
            <person name="Markow T.A."/>
            <person name="Kaufman T.C."/>
            <person name="Kellis M."/>
            <person name="Gelbart W."/>
            <person name="Iyer V.N."/>
            <person name="Pollard D.A."/>
            <person name="Sackton T.B."/>
            <person name="Larracuente A.M."/>
            <person name="Singh N.D."/>
            <person name="Abad J.P."/>
            <person name="Abt D.N."/>
            <person name="Adryan B."/>
            <person name="Aguade M."/>
            <person name="Akashi H."/>
            <person name="Anderson W.W."/>
            <person name="Aquadro C.F."/>
            <person name="Ardell D.H."/>
            <person name="Arguello R."/>
            <person name="Artieri C.G."/>
            <person name="Barbash D.A."/>
            <person name="Barker D."/>
            <person name="Barsanti P."/>
            <person name="Batterham P."/>
            <person name="Batzoglou S."/>
            <person name="Begun D."/>
            <person name="Bhutkar A."/>
            <person name="Blanco E."/>
            <person name="Bosak S.A."/>
            <person name="Bradley R.K."/>
            <person name="Brand A.D."/>
            <person name="Brent M.R."/>
            <person name="Brooks A.N."/>
            <person name="Brown R.H."/>
            <person name="Butlin R.K."/>
            <person name="Caggese C."/>
            <person name="Calvi B.R."/>
            <person name="Bernardo de Carvalho A."/>
            <person name="Caspi A."/>
            <person name="Castrezana S."/>
            <person name="Celniker S.E."/>
            <person name="Chang J.L."/>
            <person name="Chapple C."/>
            <person name="Chatterji S."/>
            <person name="Chinwalla A."/>
            <person name="Civetta A."/>
            <person name="Clifton S.W."/>
            <person name="Comeron J.M."/>
            <person name="Costello J.C."/>
            <person name="Coyne J.A."/>
            <person name="Daub J."/>
            <person name="David R.G."/>
            <person name="Delcher A.L."/>
            <person name="Delehaunty K."/>
            <person name="Do C.B."/>
            <person name="Ebling H."/>
            <person name="Edwards K."/>
            <person name="Eickbush T."/>
            <person name="Evans J.D."/>
            <person name="Filipski A."/>
            <person name="Findeiss S."/>
            <person name="Freyhult E."/>
            <person name="Fulton L."/>
            <person name="Fulton R."/>
            <person name="Garcia A.C."/>
            <person name="Gardiner A."/>
            <person name="Garfield D.A."/>
            <person name="Garvin B.E."/>
            <person name="Gibson G."/>
            <person name="Gilbert D."/>
            <person name="Gnerre S."/>
            <person name="Godfrey J."/>
            <person name="Good R."/>
            <person name="Gotea V."/>
            <person name="Gravely B."/>
            <person name="Greenberg A.J."/>
            <person name="Griffiths-Jones S."/>
            <person name="Gross S."/>
            <person name="Guigo R."/>
            <person name="Gustafson E.A."/>
            <person name="Haerty W."/>
            <person name="Hahn M.W."/>
            <person name="Halligan D.L."/>
            <person name="Halpern A.L."/>
            <person name="Halter G.M."/>
            <person name="Han M.V."/>
            <person name="Heger A."/>
            <person name="Hillier L."/>
            <person name="Hinrichs A.S."/>
            <person name="Holmes I."/>
            <person name="Hoskins R.A."/>
            <person name="Hubisz M.J."/>
            <person name="Hultmark D."/>
            <person name="Huntley M.A."/>
            <person name="Jaffe D.B."/>
            <person name="Jagadeeshan S."/>
            <person name="Jeck W.R."/>
            <person name="Johnson J."/>
            <person name="Jones C.D."/>
            <person name="Jordan W.C."/>
            <person name="Karpen G.H."/>
            <person name="Kataoka E."/>
            <person name="Keightley P.D."/>
            <person name="Kheradpour P."/>
            <person name="Kirkness E.F."/>
            <person name="Koerich L.B."/>
            <person name="Kristiansen K."/>
            <person name="Kudrna D."/>
            <person name="Kulathinal R.J."/>
            <person name="Kumar S."/>
            <person name="Kwok R."/>
            <person name="Lander E."/>
            <person name="Langley C.H."/>
            <person name="Lapoint R."/>
            <person name="Lazzaro B.P."/>
            <person name="Lee S.J."/>
            <person name="Levesque L."/>
            <person name="Li R."/>
            <person name="Lin C.F."/>
            <person name="Lin M.F."/>
            <person name="Lindblad-Toh K."/>
            <person name="Llopart A."/>
            <person name="Long M."/>
            <person name="Low L."/>
            <person name="Lozovsky E."/>
            <person name="Lu J."/>
            <person name="Luo M."/>
            <person name="Machado C.A."/>
            <person name="Makalowski W."/>
            <person name="Marzo M."/>
            <person name="Matsuda M."/>
            <person name="Matzkin L."/>
            <person name="McAllister B."/>
            <person name="McBride C.S."/>
            <person name="McKernan B."/>
            <person name="McKernan K."/>
            <person name="Mendez-Lago M."/>
            <person name="Minx P."/>
            <person name="Mollenhauer M.U."/>
            <person name="Montooth K."/>
            <person name="Mount S.M."/>
            <person name="Mu X."/>
            <person name="Myers E."/>
            <person name="Negre B."/>
            <person name="Newfeld S."/>
            <person name="Nielsen R."/>
            <person name="Noor M.A."/>
            <person name="O'Grady P."/>
            <person name="Pachter L."/>
            <person name="Papaceit M."/>
            <person name="Parisi M.J."/>
            <person name="Parisi M."/>
            <person name="Parts L."/>
            <person name="Pedersen J.S."/>
            <person name="Pesole G."/>
            <person name="Phillippy A.M."/>
            <person name="Ponting C.P."/>
            <person name="Pop M."/>
            <person name="Porcelli D."/>
            <person name="Powell J.R."/>
            <person name="Prohaska S."/>
            <person name="Pruitt K."/>
            <person name="Puig M."/>
            <person name="Quesneville H."/>
            <person name="Ram K.R."/>
            <person name="Rand D."/>
            <person name="Rasmussen M.D."/>
            <person name="Reed L.K."/>
            <person name="Reenan R."/>
            <person name="Reily A."/>
            <person name="Remington K.A."/>
            <person name="Rieger T.T."/>
            <person name="Ritchie M.G."/>
            <person name="Robin C."/>
            <person name="Rogers Y.H."/>
            <person name="Rohde C."/>
            <person name="Rozas J."/>
            <person name="Rubenfield M.J."/>
            <person name="Ruiz A."/>
            <person name="Russo S."/>
            <person name="Salzberg S.L."/>
            <person name="Sanchez-Gracia A."/>
            <person name="Saranga D.J."/>
            <person name="Sato H."/>
            <person name="Schaeffer S.W."/>
            <person name="Schatz M.C."/>
            <person name="Schlenke T."/>
            <person name="Schwartz R."/>
            <person name="Segarra C."/>
            <person name="Singh R.S."/>
            <person name="Sirot L."/>
            <person name="Sirota M."/>
            <person name="Sisneros N.B."/>
            <person name="Smith C.D."/>
            <person name="Smith T.F."/>
            <person name="Spieth J."/>
            <person name="Stage D.E."/>
            <person name="Stark A."/>
            <person name="Stephan W."/>
            <person name="Strausberg R.L."/>
            <person name="Strempel S."/>
            <person name="Sturgill D."/>
            <person name="Sutton G."/>
            <person name="Sutton G.G."/>
            <person name="Tao W."/>
            <person name="Teichmann S."/>
            <person name="Tobari Y.N."/>
            <person name="Tomimura Y."/>
            <person name="Tsolas J.M."/>
            <person name="Valente V.L."/>
            <person name="Venter E."/>
            <person name="Venter J.C."/>
            <person name="Vicario S."/>
            <person name="Vieira F.G."/>
            <person name="Vilella A.J."/>
            <person name="Villasante A."/>
            <person name="Walenz B."/>
            <person name="Wang J."/>
            <person name="Wasserman M."/>
            <person name="Watts T."/>
            <person name="Wilson D."/>
            <person name="Wilson R.K."/>
            <person name="Wing R.A."/>
            <person name="Wolfner M.F."/>
            <person name="Wong A."/>
            <person name="Wong G.K."/>
            <person name="Wu C.I."/>
            <person name="Wu G."/>
            <person name="Yamamoto D."/>
            <person name="Yang H.P."/>
            <person name="Yang S.P."/>
            <person name="Yorke J.A."/>
            <person name="Yoshida K."/>
            <person name="Zdobnov E."/>
            <person name="Zhang P."/>
            <person name="Zhang Y."/>
            <person name="Zimin A.V."/>
            <person name="Baldwin J."/>
            <person name="Abdouelleil A."/>
            <person name="Abdulkadir J."/>
            <person name="Abebe A."/>
            <person name="Abera B."/>
            <person name="Abreu J."/>
            <person name="Acer S.C."/>
            <person name="Aftuck L."/>
            <person name="Alexander A."/>
            <person name="An P."/>
            <person name="Anderson E."/>
            <person name="Anderson S."/>
            <person name="Arachi H."/>
            <person name="Azer M."/>
            <person name="Bachantsang P."/>
            <person name="Barry A."/>
            <person name="Bayul T."/>
            <person name="Berlin A."/>
            <person name="Bessette D."/>
            <person name="Bloom T."/>
            <person name="Blye J."/>
            <person name="Boguslavskiy L."/>
            <person name="Bonnet C."/>
            <person name="Boukhgalter B."/>
            <person name="Bourzgui I."/>
            <person name="Brown A."/>
            <person name="Cahill P."/>
            <person name="Channer S."/>
            <person name="Cheshatsang Y."/>
            <person name="Chuda L."/>
            <person name="Citroen M."/>
            <person name="Collymore A."/>
            <person name="Cooke P."/>
            <person name="Costello M."/>
            <person name="D'Aco K."/>
            <person name="Daza R."/>
            <person name="De Haan G."/>
            <person name="DeGray S."/>
            <person name="DeMaso C."/>
            <person name="Dhargay N."/>
            <person name="Dooley K."/>
            <person name="Dooley E."/>
            <person name="Doricent M."/>
            <person name="Dorje P."/>
            <person name="Dorjee K."/>
            <person name="Dupes A."/>
            <person name="Elong R."/>
            <person name="Falk J."/>
            <person name="Farina A."/>
            <person name="Faro S."/>
            <person name="Ferguson D."/>
            <person name="Fisher S."/>
            <person name="Foley C.D."/>
            <person name="Franke A."/>
            <person name="Friedrich D."/>
            <person name="Gadbois L."/>
            <person name="Gearin G."/>
            <person name="Gearin C.R."/>
            <person name="Giannoukos G."/>
            <person name="Goode T."/>
            <person name="Graham J."/>
            <person name="Grandbois E."/>
            <person name="Grewal S."/>
            <person name="Gyaltsen K."/>
            <person name="Hafez N."/>
            <person name="Hagos B."/>
            <person name="Hall J."/>
            <person name="Henson C."/>
            <person name="Hollinger A."/>
            <person name="Honan T."/>
            <person name="Huard M.D."/>
            <person name="Hughes L."/>
            <person name="Hurhula B."/>
            <person name="Husby M.E."/>
            <person name="Kamat A."/>
            <person name="Kanga B."/>
            <person name="Kashin S."/>
            <person name="Khazanovich D."/>
            <person name="Kisner P."/>
            <person name="Lance K."/>
            <person name="Lara M."/>
            <person name="Lee W."/>
            <person name="Lennon N."/>
            <person name="Letendre F."/>
            <person name="LeVine R."/>
            <person name="Lipovsky A."/>
            <person name="Liu X."/>
            <person name="Liu J."/>
            <person name="Liu S."/>
            <person name="Lokyitsang T."/>
            <person name="Lokyitsang Y."/>
            <person name="Lubonja R."/>
            <person name="Lui A."/>
            <person name="MacDonald P."/>
            <person name="Magnisalis V."/>
            <person name="Maru K."/>
            <person name="Matthews C."/>
            <person name="McCusker W."/>
            <person name="McDonough S."/>
            <person name="Mehta T."/>
            <person name="Meldrim J."/>
            <person name="Meneus L."/>
            <person name="Mihai O."/>
            <person name="Mihalev A."/>
            <person name="Mihova T."/>
            <person name="Mittelman R."/>
            <person name="Mlenga V."/>
            <person name="Montmayeur A."/>
            <person name="Mulrain L."/>
            <person name="Navidi A."/>
            <person name="Naylor J."/>
            <person name="Negash T."/>
            <person name="Nguyen T."/>
            <person name="Nguyen N."/>
            <person name="Nicol R."/>
            <person name="Norbu C."/>
            <person name="Norbu N."/>
            <person name="Novod N."/>
            <person name="O'Neill B."/>
            <person name="Osman S."/>
            <person name="Markiewicz E."/>
            <person name="Oyono O.L."/>
            <person name="Patti C."/>
            <person name="Phunkhang P."/>
            <person name="Pierre F."/>
            <person name="Priest M."/>
            <person name="Raghuraman S."/>
            <person name="Rege F."/>
            <person name="Reyes R."/>
            <person name="Rise C."/>
            <person name="Rogov P."/>
            <person name="Ross K."/>
            <person name="Ryan E."/>
            <person name="Settipalli S."/>
            <person name="Shea T."/>
            <person name="Sherpa N."/>
            <person name="Shi L."/>
            <person name="Shih D."/>
            <person name="Sparrow T."/>
            <person name="Spaulding J."/>
            <person name="Stalker J."/>
            <person name="Stange-Thomann N."/>
            <person name="Stavropoulos S."/>
            <person name="Stone C."/>
            <person name="Strader C."/>
            <person name="Tesfaye S."/>
            <person name="Thomson T."/>
            <person name="Thoulutsang Y."/>
            <person name="Thoulutsang D."/>
            <person name="Topham K."/>
            <person name="Topping I."/>
            <person name="Tsamla T."/>
            <person name="Vassiliev H."/>
            <person name="Vo A."/>
            <person name="Wangchuk T."/>
            <person name="Wangdi T."/>
            <person name="Weiand M."/>
            <person name="Wilkinson J."/>
            <person name="Wilson A."/>
            <person name="Yadav S."/>
            <person name="Young G."/>
            <person name="Yu Q."/>
            <person name="Zembek L."/>
            <person name="Zhong D."/>
            <person name="Zimmer A."/>
            <person name="Zwirko Z."/>
            <person name="Jaffe D.B."/>
            <person name="Alvarez P."/>
            <person name="Brockman W."/>
            <person name="Butler J."/>
            <person name="Chin C."/>
            <person name="Gnerre S."/>
            <person name="Grabherr M."/>
            <person name="Kleber M."/>
            <person name="Mauceli E."/>
            <person name="MacCallum I."/>
        </authorList>
    </citation>
    <scope>NUCLEOTIDE SEQUENCE [LARGE SCALE GENOMIC DNA]</scope>
    <source>
        <strain evidence="11">Tucson 15010-1051.87</strain>
    </source>
</reference>
<dbReference type="InterPro" id="IPR001314">
    <property type="entry name" value="Peptidase_S1A"/>
</dbReference>
<keyword evidence="7" id="KW-1015">Disulfide bond</keyword>
<dbReference type="SMR" id="B4LB72"/>
<feature type="chain" id="PRO_5002815708" description="Peptidase S1 domain-containing protein" evidence="8">
    <location>
        <begin position="17"/>
        <end position="284"/>
    </location>
</feature>
<dbReference type="InParanoid" id="B4LB72"/>
<evidence type="ECO:0000256" key="5">
    <source>
        <dbReference type="ARBA" id="ARBA00022825"/>
    </source>
</evidence>
<evidence type="ECO:0000256" key="1">
    <source>
        <dbReference type="ARBA" id="ARBA00007664"/>
    </source>
</evidence>
<evidence type="ECO:0000256" key="8">
    <source>
        <dbReference type="SAM" id="SignalP"/>
    </source>
</evidence>
<sequence length="284" mass="30735">MLALLVLLALLQLGLGQNPVKDTAKSQDVAAEFPGLDKIVLPPAAQSRVVGGEITTIDKLGGYLVAMRYQGEFVCGGTLIDDRIVISAAHCFLGRTKKYLWEVSGGISRLNENGVKGEILDYVVPQVFKEETMNMDVAVLLLLRPVRGPNISKIGLCSKKHLEGLQLTVSGWGLSDPQASNPHQSLRSVKVPILKKNQCKHVYKAAMLITDSMLCAGVLGQKDACTFDSGGPLVYQDENHNTLCGIVSFGIGCASAKYPGVYTDVSYVRPFIENSMKHFGIKLE</sequence>
<dbReference type="PROSITE" id="PS50240">
    <property type="entry name" value="TRYPSIN_DOM"/>
    <property type="match status" value="1"/>
</dbReference>
<dbReference type="STRING" id="7244.B4LB72"/>
<comment type="similarity">
    <text evidence="1">Belongs to the peptidase S1 family.</text>
</comment>
<dbReference type="HOGENOM" id="CLU_006842_7_1_1"/>
<evidence type="ECO:0000259" key="9">
    <source>
        <dbReference type="PROSITE" id="PS50240"/>
    </source>
</evidence>
<dbReference type="InterPro" id="IPR043504">
    <property type="entry name" value="Peptidase_S1_PA_chymotrypsin"/>
</dbReference>
<dbReference type="FunCoup" id="B4LB72">
    <property type="interactions" value="32"/>
</dbReference>
<evidence type="ECO:0000256" key="6">
    <source>
        <dbReference type="ARBA" id="ARBA00023145"/>
    </source>
</evidence>
<dbReference type="SUPFAM" id="SSF50494">
    <property type="entry name" value="Trypsin-like serine proteases"/>
    <property type="match status" value="1"/>
</dbReference>
<dbReference type="CDD" id="cd00190">
    <property type="entry name" value="Tryp_SPc"/>
    <property type="match status" value="1"/>
</dbReference>
<feature type="signal peptide" evidence="8">
    <location>
        <begin position="1"/>
        <end position="16"/>
    </location>
</feature>
<dbReference type="PRINTS" id="PR00722">
    <property type="entry name" value="CHYMOTRYPSIN"/>
</dbReference>
<keyword evidence="3 8" id="KW-0732">Signal</keyword>
<dbReference type="EMBL" id="CH940647">
    <property type="protein sequence ID" value="EDW68636.1"/>
    <property type="molecule type" value="Genomic_DNA"/>
</dbReference>
<evidence type="ECO:0000256" key="4">
    <source>
        <dbReference type="ARBA" id="ARBA00022801"/>
    </source>
</evidence>
<dbReference type="GO" id="GO:0004252">
    <property type="term" value="F:serine-type endopeptidase activity"/>
    <property type="evidence" value="ECO:0007669"/>
    <property type="project" value="InterPro"/>
</dbReference>
<keyword evidence="4 10" id="KW-0378">Hydrolase</keyword>
<dbReference type="Pfam" id="PF00089">
    <property type="entry name" value="Trypsin"/>
    <property type="match status" value="1"/>
</dbReference>
<evidence type="ECO:0000256" key="2">
    <source>
        <dbReference type="ARBA" id="ARBA00022670"/>
    </source>
</evidence>
<dbReference type="SMART" id="SM00020">
    <property type="entry name" value="Tryp_SPc"/>
    <property type="match status" value="1"/>
</dbReference>
<organism evidence="10 11">
    <name type="scientific">Drosophila virilis</name>
    <name type="common">Fruit fly</name>
    <dbReference type="NCBI Taxonomy" id="7244"/>
    <lineage>
        <taxon>Eukaryota</taxon>
        <taxon>Metazoa</taxon>
        <taxon>Ecdysozoa</taxon>
        <taxon>Arthropoda</taxon>
        <taxon>Hexapoda</taxon>
        <taxon>Insecta</taxon>
        <taxon>Pterygota</taxon>
        <taxon>Neoptera</taxon>
        <taxon>Endopterygota</taxon>
        <taxon>Diptera</taxon>
        <taxon>Brachycera</taxon>
        <taxon>Muscomorpha</taxon>
        <taxon>Ephydroidea</taxon>
        <taxon>Drosophilidae</taxon>
        <taxon>Drosophila</taxon>
    </lineage>
</organism>
<keyword evidence="5" id="KW-0720">Serine protease</keyword>
<dbReference type="GO" id="GO:0006508">
    <property type="term" value="P:proteolysis"/>
    <property type="evidence" value="ECO:0007669"/>
    <property type="project" value="UniProtKB-KW"/>
</dbReference>
<dbReference type="OMA" id="WGLINAK"/>
<dbReference type="eggNOG" id="KOG3627">
    <property type="taxonomic scope" value="Eukaryota"/>
</dbReference>
<dbReference type="MEROPS" id="S01.A41"/>
<evidence type="ECO:0000313" key="10">
    <source>
        <dbReference type="EMBL" id="EDW68636.1"/>
    </source>
</evidence>
<evidence type="ECO:0000256" key="7">
    <source>
        <dbReference type="ARBA" id="ARBA00023157"/>
    </source>
</evidence>
<dbReference type="FunFam" id="2.40.10.10:FF:000034">
    <property type="entry name" value="Eupolytin"/>
    <property type="match status" value="1"/>
</dbReference>
<keyword evidence="11" id="KW-1185">Reference proteome</keyword>
<keyword evidence="6" id="KW-0865">Zymogen</keyword>
<evidence type="ECO:0000313" key="11">
    <source>
        <dbReference type="Proteomes" id="UP000008792"/>
    </source>
</evidence>